<feature type="domain" description="Pyridoxamine kinase/Phosphomethylpyrimidine kinase" evidence="6">
    <location>
        <begin position="32"/>
        <end position="260"/>
    </location>
</feature>
<dbReference type="Gene3D" id="3.40.1190.20">
    <property type="match status" value="1"/>
</dbReference>
<dbReference type="Pfam" id="PF08543">
    <property type="entry name" value="Phos_pyr_kin"/>
    <property type="match status" value="1"/>
</dbReference>
<evidence type="ECO:0000256" key="4">
    <source>
        <dbReference type="ARBA" id="ARBA00022777"/>
    </source>
</evidence>
<accession>A0ABS0J2P9</accession>
<dbReference type="EMBL" id="VRYY01000150">
    <property type="protein sequence ID" value="MBG3876700.1"/>
    <property type="molecule type" value="Genomic_DNA"/>
</dbReference>
<dbReference type="InterPro" id="IPR004625">
    <property type="entry name" value="PyrdxlKinase"/>
</dbReference>
<dbReference type="RefSeq" id="WP_196608805.1">
    <property type="nucleotide sequence ID" value="NZ_VRYY01000150.1"/>
</dbReference>
<dbReference type="EC" id="2.7.1.35" evidence="1"/>
<evidence type="ECO:0000259" key="6">
    <source>
        <dbReference type="Pfam" id="PF08543"/>
    </source>
</evidence>
<keyword evidence="8" id="KW-1185">Reference proteome</keyword>
<comment type="caution">
    <text evidence="7">The sequence shown here is derived from an EMBL/GenBank/DDBJ whole genome shotgun (WGS) entry which is preliminary data.</text>
</comment>
<dbReference type="PANTHER" id="PTHR10534:SF2">
    <property type="entry name" value="PYRIDOXAL KINASE"/>
    <property type="match status" value="1"/>
</dbReference>
<keyword evidence="2 7" id="KW-0808">Transferase</keyword>
<dbReference type="InterPro" id="IPR029056">
    <property type="entry name" value="Ribokinase-like"/>
</dbReference>
<dbReference type="SUPFAM" id="SSF53613">
    <property type="entry name" value="Ribokinase-like"/>
    <property type="match status" value="1"/>
</dbReference>
<evidence type="ECO:0000256" key="3">
    <source>
        <dbReference type="ARBA" id="ARBA00022741"/>
    </source>
</evidence>
<evidence type="ECO:0000256" key="1">
    <source>
        <dbReference type="ARBA" id="ARBA00012104"/>
    </source>
</evidence>
<gene>
    <name evidence="7" type="ORF">FVW20_06575</name>
</gene>
<dbReference type="GO" id="GO:0008478">
    <property type="term" value="F:pyridoxal kinase activity"/>
    <property type="evidence" value="ECO:0007669"/>
    <property type="project" value="UniProtKB-EC"/>
</dbReference>
<evidence type="ECO:0000256" key="2">
    <source>
        <dbReference type="ARBA" id="ARBA00022679"/>
    </source>
</evidence>
<organism evidence="7 8">
    <name type="scientific">Nitratidesulfovibrio oxamicus</name>
    <dbReference type="NCBI Taxonomy" id="32016"/>
    <lineage>
        <taxon>Bacteria</taxon>
        <taxon>Pseudomonadati</taxon>
        <taxon>Thermodesulfobacteriota</taxon>
        <taxon>Desulfovibrionia</taxon>
        <taxon>Desulfovibrionales</taxon>
        <taxon>Desulfovibrionaceae</taxon>
        <taxon>Nitratidesulfovibrio</taxon>
    </lineage>
</organism>
<dbReference type="PANTHER" id="PTHR10534">
    <property type="entry name" value="PYRIDOXAL KINASE"/>
    <property type="match status" value="1"/>
</dbReference>
<name>A0ABS0J2P9_9BACT</name>
<sequence>MRNAVPRVAAIHDLSGFGRTSLTVAIPVLSAMGAQVCPMPTAVLSTHTAGFTGYSFLDLTDQMRLFLDHWQALNLKFDAVYSGFLGSPAQVDIVARCIDMCRVEGGLAVVDPVLGDNGQLEPTMDMEMVQRMRWLVRKADIITPNFTEAALLLDEPYRESISTTDLMDWLRRLTAMGPRVAVITSVPVAGHAGVSSVAAYHSTHDRFWKVDCQYIPAHYPGTGDTFASVLTGSLLQGDSLPIAMDRAVHFVTLGIRATFGHNSPSREGILLERVLDTLRAPVTVSSYELLEDEDRCK</sequence>
<evidence type="ECO:0000313" key="8">
    <source>
        <dbReference type="Proteomes" id="UP001194469"/>
    </source>
</evidence>
<evidence type="ECO:0000313" key="7">
    <source>
        <dbReference type="EMBL" id="MBG3876700.1"/>
    </source>
</evidence>
<keyword evidence="4 7" id="KW-0418">Kinase</keyword>
<evidence type="ECO:0000256" key="5">
    <source>
        <dbReference type="ARBA" id="ARBA00022840"/>
    </source>
</evidence>
<dbReference type="NCBIfam" id="NF005491">
    <property type="entry name" value="PRK07105.1"/>
    <property type="match status" value="1"/>
</dbReference>
<dbReference type="Proteomes" id="UP001194469">
    <property type="component" value="Unassembled WGS sequence"/>
</dbReference>
<protein>
    <recommendedName>
        <fullName evidence="1">pyridoxal kinase</fullName>
        <ecNumber evidence="1">2.7.1.35</ecNumber>
    </recommendedName>
</protein>
<reference evidence="7 8" key="1">
    <citation type="submission" date="2019-08" db="EMBL/GenBank/DDBJ databases">
        <authorList>
            <person name="Luo N."/>
        </authorList>
    </citation>
    <scope>NUCLEOTIDE SEQUENCE [LARGE SCALE GENOMIC DNA]</scope>
    <source>
        <strain evidence="7 8">NCIMB 9442</strain>
    </source>
</reference>
<dbReference type="CDD" id="cd01173">
    <property type="entry name" value="pyridoxal_pyridoxamine_kinase"/>
    <property type="match status" value="1"/>
</dbReference>
<proteinExistence type="predicted"/>
<keyword evidence="3" id="KW-0547">Nucleotide-binding</keyword>
<dbReference type="InterPro" id="IPR013749">
    <property type="entry name" value="PM/HMP-P_kinase-1"/>
</dbReference>
<keyword evidence="5" id="KW-0067">ATP-binding</keyword>